<dbReference type="InterPro" id="IPR028058">
    <property type="entry name" value="Fis1_TPR_N"/>
</dbReference>
<dbReference type="SUPFAM" id="SSF48452">
    <property type="entry name" value="TPR-like"/>
    <property type="match status" value="1"/>
</dbReference>
<dbReference type="AlphaFoldDB" id="A0AAV5A9K7"/>
<proteinExistence type="predicted"/>
<evidence type="ECO:0000313" key="1">
    <source>
        <dbReference type="EMBL" id="GJJ11297.1"/>
    </source>
</evidence>
<evidence type="ECO:0000313" key="2">
    <source>
        <dbReference type="Proteomes" id="UP001050691"/>
    </source>
</evidence>
<gene>
    <name evidence="1" type="ORF">Clacol_005529</name>
</gene>
<comment type="caution">
    <text evidence="1">The sequence shown here is derived from an EMBL/GenBank/DDBJ whole genome shotgun (WGS) entry which is preliminary data.</text>
</comment>
<reference evidence="1" key="1">
    <citation type="submission" date="2021-10" db="EMBL/GenBank/DDBJ databases">
        <title>De novo Genome Assembly of Clathrus columnatus (Basidiomycota, Fungi) Using Illumina and Nanopore Sequence Data.</title>
        <authorList>
            <person name="Ogiso-Tanaka E."/>
            <person name="Itagaki H."/>
            <person name="Hosoya T."/>
            <person name="Hosaka K."/>
        </authorList>
    </citation>
    <scope>NUCLEOTIDE SEQUENCE</scope>
    <source>
        <strain evidence="1">MO-923</strain>
    </source>
</reference>
<dbReference type="EMBL" id="BPWL01000006">
    <property type="protein sequence ID" value="GJJ11297.1"/>
    <property type="molecule type" value="Genomic_DNA"/>
</dbReference>
<protein>
    <submittedName>
        <fullName evidence="1">Uncharacterized protein</fullName>
    </submittedName>
</protein>
<name>A0AAV5A9K7_9AGAM</name>
<dbReference type="Proteomes" id="UP001050691">
    <property type="component" value="Unassembled WGS sequence"/>
</dbReference>
<dbReference type="Gene3D" id="1.25.40.10">
    <property type="entry name" value="Tetratricopeptide repeat domain"/>
    <property type="match status" value="1"/>
</dbReference>
<keyword evidence="2" id="KW-1185">Reference proteome</keyword>
<accession>A0AAV5A9K7</accession>
<dbReference type="InterPro" id="IPR011990">
    <property type="entry name" value="TPR-like_helical_dom_sf"/>
</dbReference>
<dbReference type="Pfam" id="PF14852">
    <property type="entry name" value="Fis1_TPR_N"/>
    <property type="match status" value="1"/>
</dbReference>
<sequence>MSGELPYAAEAQMNISYDELDVLRRQYNKEVAAQGHATTQTKFTYAWGLVKSPKKGEQQQGIDFLRCAVLSIKL</sequence>
<organism evidence="1 2">
    <name type="scientific">Clathrus columnatus</name>
    <dbReference type="NCBI Taxonomy" id="1419009"/>
    <lineage>
        <taxon>Eukaryota</taxon>
        <taxon>Fungi</taxon>
        <taxon>Dikarya</taxon>
        <taxon>Basidiomycota</taxon>
        <taxon>Agaricomycotina</taxon>
        <taxon>Agaricomycetes</taxon>
        <taxon>Phallomycetidae</taxon>
        <taxon>Phallales</taxon>
        <taxon>Clathraceae</taxon>
        <taxon>Clathrus</taxon>
    </lineage>
</organism>